<keyword evidence="3" id="KW-1185">Reference proteome</keyword>
<name>A0AAD6XGY0_9AGAR</name>
<comment type="caution">
    <text evidence="2">The sequence shown here is derived from an EMBL/GenBank/DDBJ whole genome shotgun (WGS) entry which is preliminary data.</text>
</comment>
<gene>
    <name evidence="2" type="ORF">B0H15DRAFT_62830</name>
</gene>
<dbReference type="EMBL" id="JARJCN010000115">
    <property type="protein sequence ID" value="KAJ7073406.1"/>
    <property type="molecule type" value="Genomic_DNA"/>
</dbReference>
<reference evidence="2" key="1">
    <citation type="submission" date="2023-03" db="EMBL/GenBank/DDBJ databases">
        <title>Massive genome expansion in bonnet fungi (Mycena s.s.) driven by repeated elements and novel gene families across ecological guilds.</title>
        <authorList>
            <consortium name="Lawrence Berkeley National Laboratory"/>
            <person name="Harder C.B."/>
            <person name="Miyauchi S."/>
            <person name="Viragh M."/>
            <person name="Kuo A."/>
            <person name="Thoen E."/>
            <person name="Andreopoulos B."/>
            <person name="Lu D."/>
            <person name="Skrede I."/>
            <person name="Drula E."/>
            <person name="Henrissat B."/>
            <person name="Morin E."/>
            <person name="Kohler A."/>
            <person name="Barry K."/>
            <person name="LaButti K."/>
            <person name="Morin E."/>
            <person name="Salamov A."/>
            <person name="Lipzen A."/>
            <person name="Mereny Z."/>
            <person name="Hegedus B."/>
            <person name="Baldrian P."/>
            <person name="Stursova M."/>
            <person name="Weitz H."/>
            <person name="Taylor A."/>
            <person name="Grigoriev I.V."/>
            <person name="Nagy L.G."/>
            <person name="Martin F."/>
            <person name="Kauserud H."/>
        </authorList>
    </citation>
    <scope>NUCLEOTIDE SEQUENCE</scope>
    <source>
        <strain evidence="2">CBHHK173m</strain>
    </source>
</reference>
<evidence type="ECO:0000313" key="2">
    <source>
        <dbReference type="EMBL" id="KAJ7073406.1"/>
    </source>
</evidence>
<sequence length="214" mass="23679">MVGPCASRQHSFRLEDVDICAVSRRLAVVPRAELLSCGQSEVAISRRLDLRLVSFDIGFDYIYPGSVIAFTKGGRRAQWLFAPSGSVRTVITVQLLDFQTSQKIGSGFNFGSGPPLKAPGSVYSETPGPRGYSVQRHNLARTRRTRFDRIARCVTGWHVFLINPRLPFHMHCHSALDDHLRPAAPPPSASPRFLHPIDDSDDGGRCKCRCPVPV</sequence>
<protein>
    <submittedName>
        <fullName evidence="2">Uncharacterized protein</fullName>
    </submittedName>
</protein>
<dbReference type="AlphaFoldDB" id="A0AAD6XGY0"/>
<feature type="region of interest" description="Disordered" evidence="1">
    <location>
        <begin position="182"/>
        <end position="203"/>
    </location>
</feature>
<evidence type="ECO:0000313" key="3">
    <source>
        <dbReference type="Proteomes" id="UP001222325"/>
    </source>
</evidence>
<proteinExistence type="predicted"/>
<accession>A0AAD6XGY0</accession>
<dbReference type="Proteomes" id="UP001222325">
    <property type="component" value="Unassembled WGS sequence"/>
</dbReference>
<organism evidence="2 3">
    <name type="scientific">Mycena belliarum</name>
    <dbReference type="NCBI Taxonomy" id="1033014"/>
    <lineage>
        <taxon>Eukaryota</taxon>
        <taxon>Fungi</taxon>
        <taxon>Dikarya</taxon>
        <taxon>Basidiomycota</taxon>
        <taxon>Agaricomycotina</taxon>
        <taxon>Agaricomycetes</taxon>
        <taxon>Agaricomycetidae</taxon>
        <taxon>Agaricales</taxon>
        <taxon>Marasmiineae</taxon>
        <taxon>Mycenaceae</taxon>
        <taxon>Mycena</taxon>
    </lineage>
</organism>
<evidence type="ECO:0000256" key="1">
    <source>
        <dbReference type="SAM" id="MobiDB-lite"/>
    </source>
</evidence>